<evidence type="ECO:0000313" key="4">
    <source>
        <dbReference type="Proteomes" id="UP000559256"/>
    </source>
</evidence>
<dbReference type="EMBL" id="JAACJM010000001">
    <property type="protein sequence ID" value="KAF5374808.1"/>
    <property type="molecule type" value="Genomic_DNA"/>
</dbReference>
<dbReference type="SUPFAM" id="SSF52113">
    <property type="entry name" value="BRCT domain"/>
    <property type="match status" value="2"/>
</dbReference>
<dbReference type="Proteomes" id="UP000559256">
    <property type="component" value="Unassembled WGS sequence"/>
</dbReference>
<feature type="region of interest" description="Disordered" evidence="1">
    <location>
        <begin position="436"/>
        <end position="499"/>
    </location>
</feature>
<name>A0A8H5H132_9AGAR</name>
<evidence type="ECO:0000313" key="3">
    <source>
        <dbReference type="EMBL" id="KAF5374808.1"/>
    </source>
</evidence>
<dbReference type="OrthoDB" id="426865at2759"/>
<comment type="caution">
    <text evidence="3">The sequence shown here is derived from an EMBL/GenBank/DDBJ whole genome shotgun (WGS) entry which is preliminary data.</text>
</comment>
<dbReference type="Gene3D" id="3.40.50.10190">
    <property type="entry name" value="BRCT domain"/>
    <property type="match status" value="1"/>
</dbReference>
<sequence>MERIFCISGSAVTVFVEASELVDRSKIVRKLKNHGAKMCTRIQDARFIIVDPETFSGRLIVSEWGQVPDKIILAHSWVSKCVDAKRLLDEMDDWGGCAAKGNTTTVAERIEDPEQQNLPPSRLRVFKHREDSCTPQATGKSRDQLESLRFTSCPSTHSVPSNAAERSTFSAPPHLASLASLSSRLPTPSVPTPFSQMSGGPPSVIPMSHFPSADLSLPANGLPFQMPMLPFNPMITQDPQAFLLALADQLRFYTQTNTMPAPTDYTRNSESYLISEIKKSPTFDDIPIPEEPANMTREQATSLVSVYNHKDVNFAKGKAKPTTPTPVASTSTSAGRFIFVEAGKPLRFFIQIDLRDRTKLLTTIKKLGGKITNKQDDADFSILSPRSNTYASLLRSSLAVKTSAVGPSYVEDCAKESRLLDRTTYLLANEDKAKKGKEAKVSVGGPGEIPPERKRKASFNADEKDRAKKVKKESLRPMVNLSFRPSPSPPPEHARKRLDDGRYGYSTEELEYAVQYSEILLERNHEMPVSQIARKLHEKMPHHPVKSWTTTINQKNQYVRDKIADAKKRAGIAYRKACAQASSQNEGELEEDMHAIVYYFLYDDDADDADGVVWAKLSSKTPCRTSRTWQDFYELHGQEIHRRYDEVKGQEDR</sequence>
<feature type="domain" description="BRCT" evidence="2">
    <location>
        <begin position="356"/>
        <end position="427"/>
    </location>
</feature>
<dbReference type="Pfam" id="PF16589">
    <property type="entry name" value="BRCT_2"/>
    <property type="match status" value="1"/>
</dbReference>
<evidence type="ECO:0000256" key="1">
    <source>
        <dbReference type="SAM" id="MobiDB-lite"/>
    </source>
</evidence>
<reference evidence="3 4" key="1">
    <citation type="journal article" date="2020" name="ISME J.">
        <title>Uncovering the hidden diversity of litter-decomposition mechanisms in mushroom-forming fungi.</title>
        <authorList>
            <person name="Floudas D."/>
            <person name="Bentzer J."/>
            <person name="Ahren D."/>
            <person name="Johansson T."/>
            <person name="Persson P."/>
            <person name="Tunlid A."/>
        </authorList>
    </citation>
    <scope>NUCLEOTIDE SEQUENCE [LARGE SCALE GENOMIC DNA]</scope>
    <source>
        <strain evidence="3 4">CBS 291.85</strain>
    </source>
</reference>
<dbReference type="InterPro" id="IPR036420">
    <property type="entry name" value="BRCT_dom_sf"/>
</dbReference>
<accession>A0A8H5H132</accession>
<dbReference type="PROSITE" id="PS50172">
    <property type="entry name" value="BRCT"/>
    <property type="match status" value="2"/>
</dbReference>
<feature type="domain" description="BRCT" evidence="2">
    <location>
        <begin position="1"/>
        <end position="90"/>
    </location>
</feature>
<keyword evidence="4" id="KW-1185">Reference proteome</keyword>
<organism evidence="3 4">
    <name type="scientific">Tetrapyrgos nigripes</name>
    <dbReference type="NCBI Taxonomy" id="182062"/>
    <lineage>
        <taxon>Eukaryota</taxon>
        <taxon>Fungi</taxon>
        <taxon>Dikarya</taxon>
        <taxon>Basidiomycota</taxon>
        <taxon>Agaricomycotina</taxon>
        <taxon>Agaricomycetes</taxon>
        <taxon>Agaricomycetidae</taxon>
        <taxon>Agaricales</taxon>
        <taxon>Marasmiineae</taxon>
        <taxon>Marasmiaceae</taxon>
        <taxon>Tetrapyrgos</taxon>
    </lineage>
</organism>
<dbReference type="AlphaFoldDB" id="A0A8H5H132"/>
<gene>
    <name evidence="3" type="ORF">D9758_000338</name>
</gene>
<evidence type="ECO:0000259" key="2">
    <source>
        <dbReference type="PROSITE" id="PS50172"/>
    </source>
</evidence>
<dbReference type="InterPro" id="IPR001357">
    <property type="entry name" value="BRCT_dom"/>
</dbReference>
<protein>
    <recommendedName>
        <fullName evidence="2">BRCT domain-containing protein</fullName>
    </recommendedName>
</protein>
<proteinExistence type="predicted"/>